<organism evidence="1 2">
    <name type="scientific">Aquimarina litoralis</name>
    <dbReference type="NCBI Taxonomy" id="584605"/>
    <lineage>
        <taxon>Bacteria</taxon>
        <taxon>Pseudomonadati</taxon>
        <taxon>Bacteroidota</taxon>
        <taxon>Flavobacteriia</taxon>
        <taxon>Flavobacteriales</taxon>
        <taxon>Flavobacteriaceae</taxon>
        <taxon>Aquimarina</taxon>
    </lineage>
</organism>
<protein>
    <recommendedName>
        <fullName evidence="3">Ankyrin repeat domain-containing protein</fullName>
    </recommendedName>
</protein>
<accession>A0ABP3U882</accession>
<evidence type="ECO:0000313" key="2">
    <source>
        <dbReference type="Proteomes" id="UP001501758"/>
    </source>
</evidence>
<dbReference type="RefSeq" id="WP_343913477.1">
    <property type="nucleotide sequence ID" value="NZ_BAAAGE010000003.1"/>
</dbReference>
<keyword evidence="2" id="KW-1185">Reference proteome</keyword>
<name>A0ABP3U882_9FLAO</name>
<evidence type="ECO:0008006" key="3">
    <source>
        <dbReference type="Google" id="ProtNLM"/>
    </source>
</evidence>
<dbReference type="EMBL" id="BAAAGE010000003">
    <property type="protein sequence ID" value="GAA0726754.1"/>
    <property type="molecule type" value="Genomic_DNA"/>
</dbReference>
<reference evidence="2" key="1">
    <citation type="journal article" date="2019" name="Int. J. Syst. Evol. Microbiol.">
        <title>The Global Catalogue of Microorganisms (GCM) 10K type strain sequencing project: providing services to taxonomists for standard genome sequencing and annotation.</title>
        <authorList>
            <consortium name="The Broad Institute Genomics Platform"/>
            <consortium name="The Broad Institute Genome Sequencing Center for Infectious Disease"/>
            <person name="Wu L."/>
            <person name="Ma J."/>
        </authorList>
    </citation>
    <scope>NUCLEOTIDE SEQUENCE [LARGE SCALE GENOMIC DNA]</scope>
    <source>
        <strain evidence="2">JCM 15974</strain>
    </source>
</reference>
<comment type="caution">
    <text evidence="1">The sequence shown here is derived from an EMBL/GenBank/DDBJ whole genome shotgun (WGS) entry which is preliminary data.</text>
</comment>
<sequence length="210" mass="24143">MSIESFYGSLLLEFNKYSLIKRHLSKIADRMLEGIIAQENIIYTEINNYHSKYLGISIEDLKTINFTIDDCKRTIASEYGFKNWETVEQSNIRYDVIFENAVNQLINGDFNALKHTIQAYPHIISKRSNYGHQATLLHYTASNGVEMWRQKAPKNLRMITDFLINKGANVNAKMKVYGGYYDTLTLLKSSIHPFNAGIGNKMITILEKAM</sequence>
<proteinExistence type="predicted"/>
<dbReference type="Proteomes" id="UP001501758">
    <property type="component" value="Unassembled WGS sequence"/>
</dbReference>
<gene>
    <name evidence="1" type="ORF">GCM10009430_34130</name>
</gene>
<evidence type="ECO:0000313" key="1">
    <source>
        <dbReference type="EMBL" id="GAA0726754.1"/>
    </source>
</evidence>